<dbReference type="Pfam" id="PF00078">
    <property type="entry name" value="RVT_1"/>
    <property type="match status" value="1"/>
</dbReference>
<evidence type="ECO:0000259" key="1">
    <source>
        <dbReference type="PROSITE" id="PS50878"/>
    </source>
</evidence>
<dbReference type="InterPro" id="IPR000477">
    <property type="entry name" value="RT_dom"/>
</dbReference>
<evidence type="ECO:0000313" key="2">
    <source>
        <dbReference type="EMBL" id="KAL0325142.1"/>
    </source>
</evidence>
<dbReference type="PANTHER" id="PTHR33116">
    <property type="entry name" value="REVERSE TRANSCRIPTASE ZINC-BINDING DOMAIN-CONTAINING PROTEIN-RELATED-RELATED"/>
    <property type="match status" value="1"/>
</dbReference>
<dbReference type="PROSITE" id="PS50878">
    <property type="entry name" value="RT_POL"/>
    <property type="match status" value="1"/>
</dbReference>
<accession>A0AAW2M0R0</accession>
<name>A0AAW2M0R0_SESRA</name>
<dbReference type="AlphaFoldDB" id="A0AAW2M0R0"/>
<comment type="caution">
    <text evidence="2">The sequence shown here is derived from an EMBL/GenBank/DDBJ whole genome shotgun (WGS) entry which is preliminary data.</text>
</comment>
<proteinExistence type="predicted"/>
<protein>
    <submittedName>
        <fullName evidence="2">Acetyl-CoA carboxylase 2</fullName>
    </submittedName>
</protein>
<sequence length="363" mass="41396">MDDEAFFSWKDDSGNYEEKLQELRIQKMLLQLSNLGNSTMDLRALPQALAAFLKKTDPSFRDQLIDELREVDLRKAYDIVEWDFLLATLQLFDFPQLFIRWVEECVTTTTFSICLNGSIHGFFPGAGGLRQGDPMSPYLFVLVMEVLQMLLSQLIEQDSSFGFHWKCHEIGLFQLCFVDDLLLSCNVDEASVLVFQRGLQEFANLSGLQANPAKSQLILSKSAHGNREALLQLLGFRQGLLPVQYLGLPLISSRLKISNCQPLLCKTDKRLKGWEGVGLPFAGSLQLIKSVIMAFHVNSDTGYAKVAWNQVRQYCIRHKIVWMVNANADSWCWCKLLRLRVILQSQVEYRIGDGVTFSLWQEP</sequence>
<dbReference type="SUPFAM" id="SSF56672">
    <property type="entry name" value="DNA/RNA polymerases"/>
    <property type="match status" value="1"/>
</dbReference>
<dbReference type="EMBL" id="JACGWJ010000023">
    <property type="protein sequence ID" value="KAL0325142.1"/>
    <property type="molecule type" value="Genomic_DNA"/>
</dbReference>
<feature type="domain" description="Reverse transcriptase" evidence="1">
    <location>
        <begin position="1"/>
        <end position="250"/>
    </location>
</feature>
<organism evidence="2">
    <name type="scientific">Sesamum radiatum</name>
    <name type="common">Black benniseed</name>
    <dbReference type="NCBI Taxonomy" id="300843"/>
    <lineage>
        <taxon>Eukaryota</taxon>
        <taxon>Viridiplantae</taxon>
        <taxon>Streptophyta</taxon>
        <taxon>Embryophyta</taxon>
        <taxon>Tracheophyta</taxon>
        <taxon>Spermatophyta</taxon>
        <taxon>Magnoliopsida</taxon>
        <taxon>eudicotyledons</taxon>
        <taxon>Gunneridae</taxon>
        <taxon>Pentapetalae</taxon>
        <taxon>asterids</taxon>
        <taxon>lamiids</taxon>
        <taxon>Lamiales</taxon>
        <taxon>Pedaliaceae</taxon>
        <taxon>Sesamum</taxon>
    </lineage>
</organism>
<gene>
    <name evidence="2" type="ORF">Sradi_5083500</name>
</gene>
<dbReference type="InterPro" id="IPR043502">
    <property type="entry name" value="DNA/RNA_pol_sf"/>
</dbReference>
<reference evidence="2" key="1">
    <citation type="submission" date="2020-06" db="EMBL/GenBank/DDBJ databases">
        <authorList>
            <person name="Li T."/>
            <person name="Hu X."/>
            <person name="Zhang T."/>
            <person name="Song X."/>
            <person name="Zhang H."/>
            <person name="Dai N."/>
            <person name="Sheng W."/>
            <person name="Hou X."/>
            <person name="Wei L."/>
        </authorList>
    </citation>
    <scope>NUCLEOTIDE SEQUENCE</scope>
    <source>
        <strain evidence="2">G02</strain>
        <tissue evidence="2">Leaf</tissue>
    </source>
</reference>
<reference evidence="2" key="2">
    <citation type="journal article" date="2024" name="Plant">
        <title>Genomic evolution and insights into agronomic trait innovations of Sesamum species.</title>
        <authorList>
            <person name="Miao H."/>
            <person name="Wang L."/>
            <person name="Qu L."/>
            <person name="Liu H."/>
            <person name="Sun Y."/>
            <person name="Le M."/>
            <person name="Wang Q."/>
            <person name="Wei S."/>
            <person name="Zheng Y."/>
            <person name="Lin W."/>
            <person name="Duan Y."/>
            <person name="Cao H."/>
            <person name="Xiong S."/>
            <person name="Wang X."/>
            <person name="Wei L."/>
            <person name="Li C."/>
            <person name="Ma Q."/>
            <person name="Ju M."/>
            <person name="Zhao R."/>
            <person name="Li G."/>
            <person name="Mu C."/>
            <person name="Tian Q."/>
            <person name="Mei H."/>
            <person name="Zhang T."/>
            <person name="Gao T."/>
            <person name="Zhang H."/>
        </authorList>
    </citation>
    <scope>NUCLEOTIDE SEQUENCE</scope>
    <source>
        <strain evidence="2">G02</strain>
    </source>
</reference>
<dbReference type="PANTHER" id="PTHR33116:SF78">
    <property type="entry name" value="OS12G0587133 PROTEIN"/>
    <property type="match status" value="1"/>
</dbReference>